<dbReference type="InterPro" id="IPR000524">
    <property type="entry name" value="Tscrpt_reg_HTH_GntR"/>
</dbReference>
<dbReference type="GO" id="GO:0003700">
    <property type="term" value="F:DNA-binding transcription factor activity"/>
    <property type="evidence" value="ECO:0007669"/>
    <property type="project" value="InterPro"/>
</dbReference>
<accession>A0A2S5GDW7</accession>
<evidence type="ECO:0000256" key="1">
    <source>
        <dbReference type="ARBA" id="ARBA00023015"/>
    </source>
</evidence>
<dbReference type="GO" id="GO:0003677">
    <property type="term" value="F:DNA binding"/>
    <property type="evidence" value="ECO:0007669"/>
    <property type="project" value="UniProtKB-KW"/>
</dbReference>
<dbReference type="CDD" id="cd07377">
    <property type="entry name" value="WHTH_GntR"/>
    <property type="match status" value="1"/>
</dbReference>
<evidence type="ECO:0000313" key="6">
    <source>
        <dbReference type="Proteomes" id="UP000239047"/>
    </source>
</evidence>
<dbReference type="PANTHER" id="PTHR43537">
    <property type="entry name" value="TRANSCRIPTIONAL REGULATOR, GNTR FAMILY"/>
    <property type="match status" value="1"/>
</dbReference>
<dbReference type="EMBL" id="PREZ01000003">
    <property type="protein sequence ID" value="PPA71148.1"/>
    <property type="molecule type" value="Genomic_DNA"/>
</dbReference>
<keyword evidence="2" id="KW-0238">DNA-binding</keyword>
<dbReference type="PRINTS" id="PR00035">
    <property type="entry name" value="HTHGNTR"/>
</dbReference>
<reference evidence="5 6" key="1">
    <citation type="submission" date="2018-02" db="EMBL/GenBank/DDBJ databases">
        <title>Jeotgalibacillus proteolyticum sp. nov. a protease producing bacterium isolated from ocean sediments of Laizhou Bay.</title>
        <authorList>
            <person name="Li Y."/>
        </authorList>
    </citation>
    <scope>NUCLEOTIDE SEQUENCE [LARGE SCALE GENOMIC DNA]</scope>
    <source>
        <strain evidence="5 6">22-7</strain>
    </source>
</reference>
<dbReference type="SUPFAM" id="SSF48008">
    <property type="entry name" value="GntR ligand-binding domain-like"/>
    <property type="match status" value="1"/>
</dbReference>
<evidence type="ECO:0000256" key="2">
    <source>
        <dbReference type="ARBA" id="ARBA00023125"/>
    </source>
</evidence>
<gene>
    <name evidence="5" type="ORF">C4B60_08530</name>
</gene>
<protein>
    <submittedName>
        <fullName evidence="5">FadR family transcriptional regulator</fullName>
    </submittedName>
</protein>
<dbReference type="InterPro" id="IPR008920">
    <property type="entry name" value="TF_FadR/GntR_C"/>
</dbReference>
<dbReference type="InterPro" id="IPR036388">
    <property type="entry name" value="WH-like_DNA-bd_sf"/>
</dbReference>
<dbReference type="AlphaFoldDB" id="A0A2S5GDW7"/>
<name>A0A2S5GDW7_9BACL</name>
<sequence>MPVKKTKMSQQILEQLKKMIQEGTLPPKSKLPSENELAKMFGVSRAPVREAISVLVASGLVESRQGGGNYVNEVLLVNLLDSVTLEMVTVDEVYDLLEMRTIVETEASALAATRHSDEELKAIKAALDKFSETIHDEREIGDEADFLFHKEIVSASKNTFIIQTIHNLRELYRQTLNFSLKKNLGLKRKREQVYQEHLFIYEAIRAKDPEAAAFHMKHHLTNARIKLGDTRVKPIKLIQEDE</sequence>
<dbReference type="PROSITE" id="PS50949">
    <property type="entry name" value="HTH_GNTR"/>
    <property type="match status" value="1"/>
</dbReference>
<dbReference type="Gene3D" id="1.20.120.530">
    <property type="entry name" value="GntR ligand-binding domain-like"/>
    <property type="match status" value="1"/>
</dbReference>
<dbReference type="Pfam" id="PF00392">
    <property type="entry name" value="GntR"/>
    <property type="match status" value="1"/>
</dbReference>
<proteinExistence type="predicted"/>
<evidence type="ECO:0000313" key="5">
    <source>
        <dbReference type="EMBL" id="PPA71148.1"/>
    </source>
</evidence>
<evidence type="ECO:0000256" key="3">
    <source>
        <dbReference type="ARBA" id="ARBA00023163"/>
    </source>
</evidence>
<dbReference type="SUPFAM" id="SSF46785">
    <property type="entry name" value="Winged helix' DNA-binding domain"/>
    <property type="match status" value="1"/>
</dbReference>
<dbReference type="Pfam" id="PF07729">
    <property type="entry name" value="FCD"/>
    <property type="match status" value="1"/>
</dbReference>
<dbReference type="PANTHER" id="PTHR43537:SF5">
    <property type="entry name" value="UXU OPERON TRANSCRIPTIONAL REGULATOR"/>
    <property type="match status" value="1"/>
</dbReference>
<dbReference type="Proteomes" id="UP000239047">
    <property type="component" value="Unassembled WGS sequence"/>
</dbReference>
<dbReference type="InterPro" id="IPR011711">
    <property type="entry name" value="GntR_C"/>
</dbReference>
<evidence type="ECO:0000259" key="4">
    <source>
        <dbReference type="PROSITE" id="PS50949"/>
    </source>
</evidence>
<dbReference type="SMART" id="SM00895">
    <property type="entry name" value="FCD"/>
    <property type="match status" value="1"/>
</dbReference>
<dbReference type="Gene3D" id="1.10.10.10">
    <property type="entry name" value="Winged helix-like DNA-binding domain superfamily/Winged helix DNA-binding domain"/>
    <property type="match status" value="1"/>
</dbReference>
<comment type="caution">
    <text evidence="5">The sequence shown here is derived from an EMBL/GenBank/DDBJ whole genome shotgun (WGS) entry which is preliminary data.</text>
</comment>
<dbReference type="SMART" id="SM00345">
    <property type="entry name" value="HTH_GNTR"/>
    <property type="match status" value="1"/>
</dbReference>
<dbReference type="InterPro" id="IPR036390">
    <property type="entry name" value="WH_DNA-bd_sf"/>
</dbReference>
<feature type="domain" description="HTH gntR-type" evidence="4">
    <location>
        <begin position="6"/>
        <end position="74"/>
    </location>
</feature>
<keyword evidence="3" id="KW-0804">Transcription</keyword>
<dbReference type="OrthoDB" id="369138at2"/>
<keyword evidence="6" id="KW-1185">Reference proteome</keyword>
<keyword evidence="1" id="KW-0805">Transcription regulation</keyword>
<organism evidence="5 6">
    <name type="scientific">Jeotgalibacillus proteolyticus</name>
    <dbReference type="NCBI Taxonomy" id="2082395"/>
    <lineage>
        <taxon>Bacteria</taxon>
        <taxon>Bacillati</taxon>
        <taxon>Bacillota</taxon>
        <taxon>Bacilli</taxon>
        <taxon>Bacillales</taxon>
        <taxon>Caryophanaceae</taxon>
        <taxon>Jeotgalibacillus</taxon>
    </lineage>
</organism>